<dbReference type="Proteomes" id="UP001300261">
    <property type="component" value="Unassembled WGS sequence"/>
</dbReference>
<organism evidence="1 2">
    <name type="scientific">Roseibium salinum</name>
    <dbReference type="NCBI Taxonomy" id="1604349"/>
    <lineage>
        <taxon>Bacteria</taxon>
        <taxon>Pseudomonadati</taxon>
        <taxon>Pseudomonadota</taxon>
        <taxon>Alphaproteobacteria</taxon>
        <taxon>Hyphomicrobiales</taxon>
        <taxon>Stappiaceae</taxon>
        <taxon>Roseibium</taxon>
    </lineage>
</organism>
<dbReference type="EMBL" id="JAPEVI010000003">
    <property type="protein sequence ID" value="MCX2724742.1"/>
    <property type="molecule type" value="Genomic_DNA"/>
</dbReference>
<evidence type="ECO:0000313" key="1">
    <source>
        <dbReference type="EMBL" id="MCX2724742.1"/>
    </source>
</evidence>
<reference evidence="1 2" key="1">
    <citation type="journal article" date="2016" name="Int. J. Syst. Evol. Microbiol.">
        <title>Labrenzia salina sp. nov., isolated from the rhizosphere of the halophyte Arthrocnemum macrostachyum.</title>
        <authorList>
            <person name="Camacho M."/>
            <person name="Redondo-Gomez S."/>
            <person name="Rodriguez-Llorente I."/>
            <person name="Rohde M."/>
            <person name="Sproer C."/>
            <person name="Schumann P."/>
            <person name="Klenk H.P."/>
            <person name="Montero-Calasanz M.D.C."/>
        </authorList>
    </citation>
    <scope>NUCLEOTIDE SEQUENCE [LARGE SCALE GENOMIC DNA]</scope>
    <source>
        <strain evidence="1 2">DSM 29163</strain>
    </source>
</reference>
<keyword evidence="2" id="KW-1185">Reference proteome</keyword>
<accession>A0ABT3R6F7</accession>
<protein>
    <submittedName>
        <fullName evidence="1">Uncharacterized protein</fullName>
    </submittedName>
</protein>
<name>A0ABT3R6F7_9HYPH</name>
<dbReference type="RefSeq" id="WP_265964989.1">
    <property type="nucleotide sequence ID" value="NZ_JAPEVI010000003.1"/>
</dbReference>
<sequence length="75" mass="8781">MILTDIEENNIQLDVELCRAMFEKDPDKMIELVSEWLEANRLMTSERFCVPEYLDEILSRARGYSGGRTWHTLAS</sequence>
<comment type="caution">
    <text evidence="1">The sequence shown here is derived from an EMBL/GenBank/DDBJ whole genome shotgun (WGS) entry which is preliminary data.</text>
</comment>
<evidence type="ECO:0000313" key="2">
    <source>
        <dbReference type="Proteomes" id="UP001300261"/>
    </source>
</evidence>
<proteinExistence type="predicted"/>
<gene>
    <name evidence="1" type="ORF">ON753_20610</name>
</gene>